<protein>
    <submittedName>
        <fullName evidence="2">Uncharacterized protein</fullName>
    </submittedName>
</protein>
<dbReference type="AlphaFoldDB" id="A0A5E7U186"/>
<gene>
    <name evidence="2" type="ORF">PS928_02966</name>
</gene>
<feature type="region of interest" description="Disordered" evidence="1">
    <location>
        <begin position="159"/>
        <end position="179"/>
    </location>
</feature>
<feature type="region of interest" description="Disordered" evidence="1">
    <location>
        <begin position="1"/>
        <end position="30"/>
    </location>
</feature>
<dbReference type="EMBL" id="CABVJF010000010">
    <property type="protein sequence ID" value="VVQ05093.1"/>
    <property type="molecule type" value="Genomic_DNA"/>
</dbReference>
<evidence type="ECO:0000313" key="3">
    <source>
        <dbReference type="Proteomes" id="UP000381378"/>
    </source>
</evidence>
<proteinExistence type="predicted"/>
<dbReference type="Proteomes" id="UP000381378">
    <property type="component" value="Unassembled WGS sequence"/>
</dbReference>
<dbReference type="OrthoDB" id="7032402at2"/>
<reference evidence="2 3" key="1">
    <citation type="submission" date="2019-09" db="EMBL/GenBank/DDBJ databases">
        <authorList>
            <person name="Chandra G."/>
            <person name="Truman W A."/>
        </authorList>
    </citation>
    <scope>NUCLEOTIDE SEQUENCE [LARGE SCALE GENOMIC DNA]</scope>
    <source>
        <strain evidence="2">PS928</strain>
    </source>
</reference>
<accession>A0A5E7U186</accession>
<organism evidence="2 3">
    <name type="scientific">Pseudomonas fluorescens</name>
    <dbReference type="NCBI Taxonomy" id="294"/>
    <lineage>
        <taxon>Bacteria</taxon>
        <taxon>Pseudomonadati</taxon>
        <taxon>Pseudomonadota</taxon>
        <taxon>Gammaproteobacteria</taxon>
        <taxon>Pseudomonadales</taxon>
        <taxon>Pseudomonadaceae</taxon>
        <taxon>Pseudomonas</taxon>
    </lineage>
</organism>
<evidence type="ECO:0000256" key="1">
    <source>
        <dbReference type="SAM" id="MobiDB-lite"/>
    </source>
</evidence>
<feature type="compositionally biased region" description="Polar residues" evidence="1">
    <location>
        <begin position="170"/>
        <end position="179"/>
    </location>
</feature>
<name>A0A5E7U186_PSEFL</name>
<evidence type="ECO:0000313" key="2">
    <source>
        <dbReference type="EMBL" id="VVQ05093.1"/>
    </source>
</evidence>
<sequence length="311" mass="34351">MNDIDLYNSGGGELQPYSPSQPLAPAPDIGNTQLSNREIDEYTRYSGGGQAVFGVALPAGVSVEQVRQGFTTLGNVFVADFMQLGHNVSQTQACVSWFMDAIVNPPAKQQKRHSYNLYEHSNDATFQAFANFAHDHGFSPKLISDACWWVTTAAKKLGSSQGKPTAKEGNPNSTDPTANLTDAQFKELVDHNNRVQAQTMAVLQDRWGSCFKINIELAQAQLNKQTPAELAHLDRYTGNWPWTHMFNTVELLTAMYEMAVGAASIGTNGAEIAKEIAQFEAMLKIPSERAKYMKDSQLQARLRELYQRRGG</sequence>
<dbReference type="RefSeq" id="WP_150786572.1">
    <property type="nucleotide sequence ID" value="NZ_CABVJF010000010.1"/>
</dbReference>